<dbReference type="EMBL" id="JAUSQU010000001">
    <property type="protein sequence ID" value="MDP9842539.1"/>
    <property type="molecule type" value="Genomic_DNA"/>
</dbReference>
<accession>A0ABT9Q8Y2</accession>
<name>A0ABT9Q8Y2_9ACTN</name>
<evidence type="ECO:0000313" key="1">
    <source>
        <dbReference type="EMBL" id="MDP9842539.1"/>
    </source>
</evidence>
<reference evidence="1 2" key="1">
    <citation type="submission" date="2023-07" db="EMBL/GenBank/DDBJ databases">
        <title>Sequencing the genomes of 1000 actinobacteria strains.</title>
        <authorList>
            <person name="Klenk H.-P."/>
        </authorList>
    </citation>
    <scope>NUCLEOTIDE SEQUENCE [LARGE SCALE GENOMIC DNA]</scope>
    <source>
        <strain evidence="1 2">DSM 46740</strain>
    </source>
</reference>
<dbReference type="Proteomes" id="UP001225356">
    <property type="component" value="Unassembled WGS sequence"/>
</dbReference>
<organism evidence="1 2">
    <name type="scientific">Streptosporangium lutulentum</name>
    <dbReference type="NCBI Taxonomy" id="1461250"/>
    <lineage>
        <taxon>Bacteria</taxon>
        <taxon>Bacillati</taxon>
        <taxon>Actinomycetota</taxon>
        <taxon>Actinomycetes</taxon>
        <taxon>Streptosporangiales</taxon>
        <taxon>Streptosporangiaceae</taxon>
        <taxon>Streptosporangium</taxon>
    </lineage>
</organism>
<evidence type="ECO:0008006" key="3">
    <source>
        <dbReference type="Google" id="ProtNLM"/>
    </source>
</evidence>
<dbReference type="RefSeq" id="WP_307556437.1">
    <property type="nucleotide sequence ID" value="NZ_JAUSQU010000001.1"/>
</dbReference>
<comment type="caution">
    <text evidence="1">The sequence shown here is derived from an EMBL/GenBank/DDBJ whole genome shotgun (WGS) entry which is preliminary data.</text>
</comment>
<gene>
    <name evidence="1" type="ORF">J2853_001750</name>
</gene>
<protein>
    <recommendedName>
        <fullName evidence="3">PIN domain-containing protein</fullName>
    </recommendedName>
</protein>
<proteinExistence type="predicted"/>
<keyword evidence="2" id="KW-1185">Reference proteome</keyword>
<evidence type="ECO:0000313" key="2">
    <source>
        <dbReference type="Proteomes" id="UP001225356"/>
    </source>
</evidence>
<sequence>MSTFPPAGSGRILDTSALVSAATGKHLYARALIAASLRSGTITLLIPVSAYVQALAILPQDLRWQLMLLTTSPTVDLNHIEDREKAHEIADLAVADVALAHVAWCGLRYGWQIVTDRGEDLFAIAPGVEIEPLP</sequence>